<dbReference type="Gene3D" id="3.90.190.10">
    <property type="entry name" value="Protein tyrosine phosphatase superfamily"/>
    <property type="match status" value="1"/>
</dbReference>
<keyword evidence="5" id="KW-1185">Reference proteome</keyword>
<dbReference type="SMART" id="SM00404">
    <property type="entry name" value="PTPc_motif"/>
    <property type="match status" value="1"/>
</dbReference>
<comment type="caution">
    <text evidence="4">The sequence shown here is derived from an EMBL/GenBank/DDBJ whole genome shotgun (WGS) entry which is preliminary data.</text>
</comment>
<evidence type="ECO:0000256" key="1">
    <source>
        <dbReference type="SAM" id="MobiDB-lite"/>
    </source>
</evidence>
<dbReference type="EMBL" id="JAPMOS010000097">
    <property type="protein sequence ID" value="KAJ4455672.1"/>
    <property type="molecule type" value="Genomic_DNA"/>
</dbReference>
<feature type="compositionally biased region" description="Low complexity" evidence="1">
    <location>
        <begin position="335"/>
        <end position="352"/>
    </location>
</feature>
<dbReference type="PANTHER" id="PTHR19134:SF449">
    <property type="entry name" value="TYROSINE-PROTEIN PHOSPHATASE 1"/>
    <property type="match status" value="1"/>
</dbReference>
<reference evidence="4" key="1">
    <citation type="journal article" date="2022" name="bioRxiv">
        <title>Genomics of Preaxostyla Flagellates Illuminates Evolutionary Transitions and the Path Towards Mitochondrial Loss.</title>
        <authorList>
            <person name="Novak L.V.F."/>
            <person name="Treitli S.C."/>
            <person name="Pyrih J."/>
            <person name="Halakuc P."/>
            <person name="Pipaliya S.V."/>
            <person name="Vacek V."/>
            <person name="Brzon O."/>
            <person name="Soukal P."/>
            <person name="Eme L."/>
            <person name="Dacks J.B."/>
            <person name="Karnkowska A."/>
            <person name="Elias M."/>
            <person name="Hampl V."/>
        </authorList>
    </citation>
    <scope>NUCLEOTIDE SEQUENCE</scope>
    <source>
        <strain evidence="4">RCP-MX</strain>
    </source>
</reference>
<dbReference type="Proteomes" id="UP001141327">
    <property type="component" value="Unassembled WGS sequence"/>
</dbReference>
<feature type="domain" description="Tyrosine-protein phosphatase" evidence="2">
    <location>
        <begin position="103"/>
        <end position="404"/>
    </location>
</feature>
<dbReference type="InterPro" id="IPR000387">
    <property type="entry name" value="Tyr_Pase_dom"/>
</dbReference>
<dbReference type="PANTHER" id="PTHR19134">
    <property type="entry name" value="RECEPTOR-TYPE TYROSINE-PROTEIN PHOSPHATASE"/>
    <property type="match status" value="1"/>
</dbReference>
<dbReference type="InterPro" id="IPR003595">
    <property type="entry name" value="Tyr_Pase_cat"/>
</dbReference>
<dbReference type="SUPFAM" id="SSF52799">
    <property type="entry name" value="(Phosphotyrosine protein) phosphatases II"/>
    <property type="match status" value="1"/>
</dbReference>
<dbReference type="PROSITE" id="PS50055">
    <property type="entry name" value="TYR_PHOSPHATASE_PTP"/>
    <property type="match status" value="1"/>
</dbReference>
<dbReference type="SMART" id="SM00194">
    <property type="entry name" value="PTPc"/>
    <property type="match status" value="1"/>
</dbReference>
<dbReference type="PRINTS" id="PR00700">
    <property type="entry name" value="PRTYPHPHTASE"/>
</dbReference>
<dbReference type="InterPro" id="IPR029021">
    <property type="entry name" value="Prot-tyrosine_phosphatase-like"/>
</dbReference>
<name>A0ABQ8UDE4_9EUKA</name>
<evidence type="ECO:0000259" key="3">
    <source>
        <dbReference type="PROSITE" id="PS50056"/>
    </source>
</evidence>
<protein>
    <submittedName>
        <fullName evidence="4">Tyrosine-protein phosphatase non-receptor type 11</fullName>
    </submittedName>
</protein>
<feature type="region of interest" description="Disordered" evidence="1">
    <location>
        <begin position="335"/>
        <end position="356"/>
    </location>
</feature>
<evidence type="ECO:0000313" key="4">
    <source>
        <dbReference type="EMBL" id="KAJ4455672.1"/>
    </source>
</evidence>
<sequence>MVREIINPKKSAGCEKGIGNFFFPGGFQIQKGVVSGARNNLKWGKETSGSARRHNFKTLGSVAYIRNGQQVFHGLGTICQRTLQTNPSSIQTTYLSAHSFPHKNRYPDILASDQTRVRLPREDDYINASRCQLGEHIYIMTQAPLPNTVDDFWEMIFHQRPQIILMLTREVEDGRKKSERYWPEVHKCHRYGTLDVQCATQETRGTDIFVRQLRIARMESRDPRPPIDCAHIQYLGWPDHGTPPEGGTILGLLALVERLHTDPLSPLVIHCSAGIGRSGTFAALHHILSSHFPGPLRQWGLPAGALDPTLPSSATPFDSAYACAVPRVLSAPSSPSSVLATSPASSTSSSGPGPLGLGMGESPFVAALHRELTVTVQELRRQRHPITVQTKDQYLFCHRVLDQFLSGIPGCLESTSPRQPHVRPALNQSGQPRPSCLLCGPTKRMFTPLLLPTSYYMGG</sequence>
<dbReference type="Pfam" id="PF00102">
    <property type="entry name" value="Y_phosphatase"/>
    <property type="match status" value="1"/>
</dbReference>
<evidence type="ECO:0000313" key="5">
    <source>
        <dbReference type="Proteomes" id="UP001141327"/>
    </source>
</evidence>
<dbReference type="InterPro" id="IPR000242">
    <property type="entry name" value="PTP_cat"/>
</dbReference>
<gene>
    <name evidence="4" type="ORF">PAPYR_9322</name>
</gene>
<organism evidence="4 5">
    <name type="scientific">Paratrimastix pyriformis</name>
    <dbReference type="NCBI Taxonomy" id="342808"/>
    <lineage>
        <taxon>Eukaryota</taxon>
        <taxon>Metamonada</taxon>
        <taxon>Preaxostyla</taxon>
        <taxon>Paratrimastigidae</taxon>
        <taxon>Paratrimastix</taxon>
    </lineage>
</organism>
<feature type="domain" description="Tyrosine specific protein phosphatases" evidence="3">
    <location>
        <begin position="250"/>
        <end position="287"/>
    </location>
</feature>
<dbReference type="CDD" id="cd00047">
    <property type="entry name" value="PTPc"/>
    <property type="match status" value="1"/>
</dbReference>
<dbReference type="InterPro" id="IPR016130">
    <property type="entry name" value="Tyr_Pase_AS"/>
</dbReference>
<accession>A0ABQ8UDE4</accession>
<dbReference type="PROSITE" id="PS00383">
    <property type="entry name" value="TYR_PHOSPHATASE_1"/>
    <property type="match status" value="1"/>
</dbReference>
<dbReference type="InterPro" id="IPR050348">
    <property type="entry name" value="Protein-Tyr_Phosphatase"/>
</dbReference>
<evidence type="ECO:0000259" key="2">
    <source>
        <dbReference type="PROSITE" id="PS50055"/>
    </source>
</evidence>
<dbReference type="PROSITE" id="PS50056">
    <property type="entry name" value="TYR_PHOSPHATASE_2"/>
    <property type="match status" value="1"/>
</dbReference>
<proteinExistence type="predicted"/>